<dbReference type="InterPro" id="IPR012795">
    <property type="entry name" value="tRNA_Ile_lys_synt_N"/>
</dbReference>
<dbReference type="NCBIfam" id="TIGR02432">
    <property type="entry name" value="lysidine_TilS_N"/>
    <property type="match status" value="1"/>
</dbReference>
<dbReference type="GO" id="GO:0032267">
    <property type="term" value="F:tRNA(Ile)-lysidine synthase activity"/>
    <property type="evidence" value="ECO:0007669"/>
    <property type="project" value="UniProtKB-EC"/>
</dbReference>
<dbReference type="GO" id="GO:0008033">
    <property type="term" value="P:tRNA processing"/>
    <property type="evidence" value="ECO:0007669"/>
    <property type="project" value="UniProtKB-KW"/>
</dbReference>
<dbReference type="AlphaFoldDB" id="A0A097KMQ0"/>
<dbReference type="GeneID" id="22159741"/>
<dbReference type="Pfam" id="PF01171">
    <property type="entry name" value="ATP_bind_3"/>
    <property type="match status" value="1"/>
</dbReference>
<dbReference type="RefSeq" id="YP_009105716.1">
    <property type="nucleotide sequence ID" value="NC_025535.1"/>
</dbReference>
<evidence type="ECO:0000259" key="7">
    <source>
        <dbReference type="Pfam" id="PF01171"/>
    </source>
</evidence>
<feature type="domain" description="tRNA(Ile)-lysidine/2-thiocytidine synthase N-terminal" evidence="7">
    <location>
        <begin position="28"/>
        <end position="158"/>
    </location>
</feature>
<evidence type="ECO:0000256" key="5">
    <source>
        <dbReference type="ARBA" id="ARBA00022840"/>
    </source>
</evidence>
<dbReference type="SUPFAM" id="SSF52402">
    <property type="entry name" value="Adenine nucleotide alpha hydrolases-like"/>
    <property type="match status" value="1"/>
</dbReference>
<name>A0A097KMQ0_9CHLO</name>
<dbReference type="Gene3D" id="3.40.50.620">
    <property type="entry name" value="HUPs"/>
    <property type="match status" value="1"/>
</dbReference>
<dbReference type="EC" id="6.3.4.19" evidence="1"/>
<evidence type="ECO:0000256" key="1">
    <source>
        <dbReference type="ARBA" id="ARBA00013267"/>
    </source>
</evidence>
<comment type="catalytic activity">
    <reaction evidence="6">
        <text>cytidine(34) in tRNA(Ile2) + L-lysine + ATP = lysidine(34) in tRNA(Ile2) + AMP + diphosphate + H(+)</text>
        <dbReference type="Rhea" id="RHEA:43744"/>
        <dbReference type="Rhea" id="RHEA-COMP:10625"/>
        <dbReference type="Rhea" id="RHEA-COMP:10670"/>
        <dbReference type="ChEBI" id="CHEBI:15378"/>
        <dbReference type="ChEBI" id="CHEBI:30616"/>
        <dbReference type="ChEBI" id="CHEBI:32551"/>
        <dbReference type="ChEBI" id="CHEBI:33019"/>
        <dbReference type="ChEBI" id="CHEBI:82748"/>
        <dbReference type="ChEBI" id="CHEBI:83665"/>
        <dbReference type="ChEBI" id="CHEBI:456215"/>
        <dbReference type="EC" id="6.3.4.19"/>
    </reaction>
</comment>
<dbReference type="InterPro" id="IPR012094">
    <property type="entry name" value="tRNA_Ile_lys_synt"/>
</dbReference>
<accession>A0A097KMQ0</accession>
<sequence>MKEKNIHLVNSINEIIKQKNLISAGQNILLTISGGQDSICLLFIFLQLKTQWNLNVSLVYCQHLWQLDSFYNISLLAKLAYLFKFPFYSAVTLKKLDTEQKARNWRYKIFQKISYNYNYTIITTGHTATDRIETLFFQFIRGTSPKGVFSLKWTNVIFKEKQKIFFQNFL</sequence>
<keyword evidence="8" id="KW-0150">Chloroplast</keyword>
<dbReference type="GO" id="GO:0005524">
    <property type="term" value="F:ATP binding"/>
    <property type="evidence" value="ECO:0007669"/>
    <property type="project" value="UniProtKB-KW"/>
</dbReference>
<evidence type="ECO:0000256" key="3">
    <source>
        <dbReference type="ARBA" id="ARBA00022694"/>
    </source>
</evidence>
<evidence type="ECO:0000256" key="4">
    <source>
        <dbReference type="ARBA" id="ARBA00022741"/>
    </source>
</evidence>
<protein>
    <recommendedName>
        <fullName evidence="1">tRNA(Ile)-lysidine synthetase</fullName>
        <ecNumber evidence="1">6.3.4.19</ecNumber>
    </recommendedName>
</protein>
<keyword evidence="8" id="KW-0934">Plastid</keyword>
<gene>
    <name evidence="8" type="primary">ycf62a</name>
</gene>
<keyword evidence="5" id="KW-0067">ATP-binding</keyword>
<evidence type="ECO:0000256" key="6">
    <source>
        <dbReference type="ARBA" id="ARBA00048539"/>
    </source>
</evidence>
<geneLocation type="chloroplast" evidence="8"/>
<evidence type="ECO:0000313" key="8">
    <source>
        <dbReference type="EMBL" id="AIT94457.1"/>
    </source>
</evidence>
<evidence type="ECO:0000256" key="2">
    <source>
        <dbReference type="ARBA" id="ARBA00022598"/>
    </source>
</evidence>
<dbReference type="PANTHER" id="PTHR43033">
    <property type="entry name" value="TRNA(ILE)-LYSIDINE SYNTHASE-RELATED"/>
    <property type="match status" value="1"/>
</dbReference>
<keyword evidence="4" id="KW-0547">Nucleotide-binding</keyword>
<reference evidence="8" key="1">
    <citation type="journal article" date="2014" name="BMC Evol. Biol.">
        <title>Chloroplast phylogenomic analysis resolves deep-level relationships within the green algal class Trebouxiophyceae.</title>
        <authorList>
            <person name="Lemieux C."/>
            <person name="Otis C."/>
            <person name="Turmel M."/>
        </authorList>
    </citation>
    <scope>NUCLEOTIDE SEQUENCE</scope>
</reference>
<keyword evidence="3" id="KW-0819">tRNA processing</keyword>
<dbReference type="EMBL" id="KM462873">
    <property type="protein sequence ID" value="AIT94457.1"/>
    <property type="molecule type" value="Genomic_DNA"/>
</dbReference>
<dbReference type="PANTHER" id="PTHR43033:SF1">
    <property type="entry name" value="TRNA(ILE)-LYSIDINE SYNTHASE-RELATED"/>
    <property type="match status" value="1"/>
</dbReference>
<proteinExistence type="predicted"/>
<keyword evidence="2" id="KW-0436">Ligase</keyword>
<dbReference type="CDD" id="cd01992">
    <property type="entry name" value="TilS_N"/>
    <property type="match status" value="1"/>
</dbReference>
<dbReference type="InterPro" id="IPR014729">
    <property type="entry name" value="Rossmann-like_a/b/a_fold"/>
</dbReference>
<organism evidence="8">
    <name type="scientific">Neocystis brevis</name>
    <dbReference type="NCBI Taxonomy" id="1065496"/>
    <lineage>
        <taxon>Eukaryota</taxon>
        <taxon>Viridiplantae</taxon>
        <taxon>Chlorophyta</taxon>
        <taxon>core chlorophytes</taxon>
        <taxon>Chlorophyceae</taxon>
        <taxon>CS clade</taxon>
        <taxon>Sphaeropleales</taxon>
        <taxon>Radiococcaceae</taxon>
        <taxon>Neocystis</taxon>
    </lineage>
</organism>
<dbReference type="InterPro" id="IPR011063">
    <property type="entry name" value="TilS/TtcA_N"/>
</dbReference>